<protein>
    <recommendedName>
        <fullName evidence="3">Integrase, catalytic region, zinc finger, CCHC-type, peptidase aspartic, catalytic</fullName>
    </recommendedName>
</protein>
<evidence type="ECO:0008006" key="3">
    <source>
        <dbReference type="Google" id="ProtNLM"/>
    </source>
</evidence>
<comment type="caution">
    <text evidence="1">The sequence shown here is derived from an EMBL/GenBank/DDBJ whole genome shotgun (WGS) entry which is preliminary data.</text>
</comment>
<sequence>MLAPKCPTFNGRPTFANLMYLKKAQYEKPCLYEIPHDQSDPANRLIPDREEILTLEEESRSKLNKDLVKPYDYTRENKIVDQAWVKHSNDRLHLRSPTAQDMEILIKTCLMPLALKTQNDSFAFVHELKQEMHADLKYVESLEDEIDETDLIKAGHFLYLGMDCLAQSFSEQLNLEGYLSLLCNFVEKYLGTVHFGNDQFALILGYGDLVQGNITINRVYYVEGKVDFTITVIVNFESLYNFLLKKQLSSTPNLSHGLKHPLTQQCMSRINYVPLVKWSYAKRSSFKSKYVQFKGRLNLLHMDLCGPMRVASINGKKYIMILALSWKPCQGDSLNSTSDHGIHNDGDDSRIMKASRIKDKRTFRPNSVIQRSSFNDIKSIQGRLLSSFQMMQVMSMLVQDAQVSQGVKEDQDGIVMI</sequence>
<accession>A0ABQ5ID16</accession>
<dbReference type="Proteomes" id="UP001151760">
    <property type="component" value="Unassembled WGS sequence"/>
</dbReference>
<reference evidence="1" key="1">
    <citation type="journal article" date="2022" name="Int. J. Mol. Sci.">
        <title>Draft Genome of Tanacetum Coccineum: Genomic Comparison of Closely Related Tanacetum-Family Plants.</title>
        <authorList>
            <person name="Yamashiro T."/>
            <person name="Shiraishi A."/>
            <person name="Nakayama K."/>
            <person name="Satake H."/>
        </authorList>
    </citation>
    <scope>NUCLEOTIDE SEQUENCE</scope>
</reference>
<evidence type="ECO:0000313" key="2">
    <source>
        <dbReference type="Proteomes" id="UP001151760"/>
    </source>
</evidence>
<gene>
    <name evidence="1" type="ORF">Tco_1092865</name>
</gene>
<dbReference type="EMBL" id="BQNB010020569">
    <property type="protein sequence ID" value="GJT97347.1"/>
    <property type="molecule type" value="Genomic_DNA"/>
</dbReference>
<evidence type="ECO:0000313" key="1">
    <source>
        <dbReference type="EMBL" id="GJT97347.1"/>
    </source>
</evidence>
<proteinExistence type="predicted"/>
<reference evidence="1" key="2">
    <citation type="submission" date="2022-01" db="EMBL/GenBank/DDBJ databases">
        <authorList>
            <person name="Yamashiro T."/>
            <person name="Shiraishi A."/>
            <person name="Satake H."/>
            <person name="Nakayama K."/>
        </authorList>
    </citation>
    <scope>NUCLEOTIDE SEQUENCE</scope>
</reference>
<organism evidence="1 2">
    <name type="scientific">Tanacetum coccineum</name>
    <dbReference type="NCBI Taxonomy" id="301880"/>
    <lineage>
        <taxon>Eukaryota</taxon>
        <taxon>Viridiplantae</taxon>
        <taxon>Streptophyta</taxon>
        <taxon>Embryophyta</taxon>
        <taxon>Tracheophyta</taxon>
        <taxon>Spermatophyta</taxon>
        <taxon>Magnoliopsida</taxon>
        <taxon>eudicotyledons</taxon>
        <taxon>Gunneridae</taxon>
        <taxon>Pentapetalae</taxon>
        <taxon>asterids</taxon>
        <taxon>campanulids</taxon>
        <taxon>Asterales</taxon>
        <taxon>Asteraceae</taxon>
        <taxon>Asteroideae</taxon>
        <taxon>Anthemideae</taxon>
        <taxon>Anthemidinae</taxon>
        <taxon>Tanacetum</taxon>
    </lineage>
</organism>
<keyword evidence="2" id="KW-1185">Reference proteome</keyword>
<name>A0ABQ5ID16_9ASTR</name>